<sequence>MDTGRTTKHSGVQMWLHSQKGNLYPTDTCSQYSTHSPTHFPVAPTPEAQVCLVQLSSPRAALASVPKLLPSSQPPRLGRQHDREQAANAPCHPLTVINCAG</sequence>
<reference evidence="2 3" key="1">
    <citation type="submission" date="2018-04" db="EMBL/GenBank/DDBJ databases">
        <title>The genome of golden apple snail Pomacea canaliculata provides insight into stress tolerance and invasive adaptation.</title>
        <authorList>
            <person name="Liu C."/>
            <person name="Liu B."/>
            <person name="Ren Y."/>
            <person name="Zhang Y."/>
            <person name="Wang H."/>
            <person name="Li S."/>
            <person name="Jiang F."/>
            <person name="Yin L."/>
            <person name="Zhang G."/>
            <person name="Qian W."/>
            <person name="Fan W."/>
        </authorList>
    </citation>
    <scope>NUCLEOTIDE SEQUENCE [LARGE SCALE GENOMIC DNA]</scope>
    <source>
        <strain evidence="2">SZHN2017</strain>
        <tissue evidence="2">Muscle</tissue>
    </source>
</reference>
<organism evidence="2 3">
    <name type="scientific">Pomacea canaliculata</name>
    <name type="common">Golden apple snail</name>
    <dbReference type="NCBI Taxonomy" id="400727"/>
    <lineage>
        <taxon>Eukaryota</taxon>
        <taxon>Metazoa</taxon>
        <taxon>Spiralia</taxon>
        <taxon>Lophotrochozoa</taxon>
        <taxon>Mollusca</taxon>
        <taxon>Gastropoda</taxon>
        <taxon>Caenogastropoda</taxon>
        <taxon>Architaenioglossa</taxon>
        <taxon>Ampullarioidea</taxon>
        <taxon>Ampullariidae</taxon>
        <taxon>Pomacea</taxon>
    </lineage>
</organism>
<comment type="caution">
    <text evidence="2">The sequence shown here is derived from an EMBL/GenBank/DDBJ whole genome shotgun (WGS) entry which is preliminary data.</text>
</comment>
<dbReference type="Proteomes" id="UP000245119">
    <property type="component" value="Linkage Group LG2"/>
</dbReference>
<evidence type="ECO:0000313" key="3">
    <source>
        <dbReference type="Proteomes" id="UP000245119"/>
    </source>
</evidence>
<proteinExistence type="predicted"/>
<dbReference type="EMBL" id="PZQS01000002">
    <property type="protein sequence ID" value="PVD35834.1"/>
    <property type="molecule type" value="Genomic_DNA"/>
</dbReference>
<name>A0A2T7PQY2_POMCA</name>
<keyword evidence="3" id="KW-1185">Reference proteome</keyword>
<evidence type="ECO:0000256" key="1">
    <source>
        <dbReference type="SAM" id="MobiDB-lite"/>
    </source>
</evidence>
<gene>
    <name evidence="2" type="ORF">C0Q70_02803</name>
</gene>
<protein>
    <submittedName>
        <fullName evidence="2">Uncharacterized protein</fullName>
    </submittedName>
</protein>
<accession>A0A2T7PQY2</accession>
<dbReference type="AlphaFoldDB" id="A0A2T7PQY2"/>
<feature type="region of interest" description="Disordered" evidence="1">
    <location>
        <begin position="66"/>
        <end position="89"/>
    </location>
</feature>
<evidence type="ECO:0000313" key="2">
    <source>
        <dbReference type="EMBL" id="PVD35834.1"/>
    </source>
</evidence>